<dbReference type="PANTHER" id="PTHR33050:SF7">
    <property type="entry name" value="RIBONUCLEASE H"/>
    <property type="match status" value="1"/>
</dbReference>
<protein>
    <submittedName>
        <fullName evidence="2">Uncharacterized protein</fullName>
    </submittedName>
</protein>
<evidence type="ECO:0000313" key="2">
    <source>
        <dbReference type="WBParaSite" id="PSAMB.scaffold6size149219.g67.t1"/>
    </source>
</evidence>
<sequence>MSVVWSIRDRLMQCTVDLFATRLNCQMPHFFSWRPDPEALAVDAFAQNWAKICAYAFPPFCLVGRTLQKVLMDRAEILLIAPVWQTQSWRPLLLQLAVEGPFLLPQKEQLLSAQSGEPHPLIANHTLLLSAWQISDLLLTS</sequence>
<dbReference type="InterPro" id="IPR052055">
    <property type="entry name" value="Hepadnavirus_pol/RT"/>
</dbReference>
<reference evidence="2" key="1">
    <citation type="submission" date="2022-11" db="UniProtKB">
        <authorList>
            <consortium name="WormBaseParasite"/>
        </authorList>
    </citation>
    <scope>IDENTIFICATION</scope>
</reference>
<accession>A0A914X719</accession>
<dbReference type="PANTHER" id="PTHR33050">
    <property type="entry name" value="REVERSE TRANSCRIPTASE DOMAIN-CONTAINING PROTEIN"/>
    <property type="match status" value="1"/>
</dbReference>
<keyword evidence="1" id="KW-1185">Reference proteome</keyword>
<organism evidence="1 2">
    <name type="scientific">Plectus sambesii</name>
    <dbReference type="NCBI Taxonomy" id="2011161"/>
    <lineage>
        <taxon>Eukaryota</taxon>
        <taxon>Metazoa</taxon>
        <taxon>Ecdysozoa</taxon>
        <taxon>Nematoda</taxon>
        <taxon>Chromadorea</taxon>
        <taxon>Plectida</taxon>
        <taxon>Plectina</taxon>
        <taxon>Plectoidea</taxon>
        <taxon>Plectidae</taxon>
        <taxon>Plectus</taxon>
    </lineage>
</organism>
<proteinExistence type="predicted"/>
<dbReference type="Proteomes" id="UP000887566">
    <property type="component" value="Unplaced"/>
</dbReference>
<evidence type="ECO:0000313" key="1">
    <source>
        <dbReference type="Proteomes" id="UP000887566"/>
    </source>
</evidence>
<dbReference type="AlphaFoldDB" id="A0A914X719"/>
<name>A0A914X719_9BILA</name>
<dbReference type="WBParaSite" id="PSAMB.scaffold6size149219.g67.t1">
    <property type="protein sequence ID" value="PSAMB.scaffold6size149219.g67.t1"/>
    <property type="gene ID" value="PSAMB.scaffold6size149219.g67"/>
</dbReference>